<gene>
    <name evidence="2" type="ORF">MGWOODY_Clf1669</name>
</gene>
<protein>
    <submittedName>
        <fullName evidence="2">Hydroxyacylglutathione hydrolase</fullName>
        <ecNumber evidence="2">3.1.2.6</ecNumber>
    </submittedName>
</protein>
<dbReference type="EMBL" id="FAXA01000430">
    <property type="protein sequence ID" value="CUV03497.1"/>
    <property type="molecule type" value="Genomic_DNA"/>
</dbReference>
<dbReference type="PANTHER" id="PTHR46233">
    <property type="entry name" value="HYDROXYACYLGLUTATHIONE HYDROLASE GLOC"/>
    <property type="match status" value="1"/>
</dbReference>
<dbReference type="InterPro" id="IPR036866">
    <property type="entry name" value="RibonucZ/Hydroxyglut_hydro"/>
</dbReference>
<accession>A0A161K875</accession>
<dbReference type="SMART" id="SM00849">
    <property type="entry name" value="Lactamase_B"/>
    <property type="match status" value="1"/>
</dbReference>
<dbReference type="PANTHER" id="PTHR46233:SF1">
    <property type="entry name" value="CONSERVED PROTEIN"/>
    <property type="match status" value="1"/>
</dbReference>
<evidence type="ECO:0000259" key="1">
    <source>
        <dbReference type="SMART" id="SM00849"/>
    </source>
</evidence>
<dbReference type="SUPFAM" id="SSF56281">
    <property type="entry name" value="Metallo-hydrolase/oxidoreductase"/>
    <property type="match status" value="1"/>
</dbReference>
<dbReference type="EC" id="3.1.2.6" evidence="2"/>
<dbReference type="GO" id="GO:0004416">
    <property type="term" value="F:hydroxyacylglutathione hydrolase activity"/>
    <property type="evidence" value="ECO:0007669"/>
    <property type="project" value="UniProtKB-EC"/>
</dbReference>
<dbReference type="Gene3D" id="3.60.15.10">
    <property type="entry name" value="Ribonuclease Z/Hydroxyacylglutathione hydrolase-like"/>
    <property type="match status" value="1"/>
</dbReference>
<evidence type="ECO:0000313" key="2">
    <source>
        <dbReference type="EMBL" id="CUV03497.1"/>
    </source>
</evidence>
<reference evidence="2" key="1">
    <citation type="submission" date="2015-10" db="EMBL/GenBank/DDBJ databases">
        <authorList>
            <person name="Gilbert D.G."/>
        </authorList>
    </citation>
    <scope>NUCLEOTIDE SEQUENCE</scope>
</reference>
<sequence length="213" mass="22844">MALHYDGEVKITKVAGMSPMMNNGYLITCPETNECILIDTPGEPEKLLGAITDENIKAILITHNHGDHLAGFGEITGKVDAPVGISPSDAHALPRPPEIDLTDGKIIKFGNQELQVLNTPGHTDGASCFLVGKHLFSGDTLFPGGPGKSRSPEAFTQLLNSITSKLLPLSDDTNVYPGHGDDTTIGEARRRYTDFNSRSHPADLSGDVDWLKS</sequence>
<dbReference type="InterPro" id="IPR001279">
    <property type="entry name" value="Metallo-B-lactamas"/>
</dbReference>
<feature type="domain" description="Metallo-beta-lactamase" evidence="1">
    <location>
        <begin position="21"/>
        <end position="179"/>
    </location>
</feature>
<dbReference type="AlphaFoldDB" id="A0A161K875"/>
<name>A0A161K875_9ZZZZ</name>
<dbReference type="Pfam" id="PF00753">
    <property type="entry name" value="Lactamase_B"/>
    <property type="match status" value="1"/>
</dbReference>
<dbReference type="InterPro" id="IPR051453">
    <property type="entry name" value="MBL_Glyoxalase_II"/>
</dbReference>
<dbReference type="CDD" id="cd06262">
    <property type="entry name" value="metallo-hydrolase-like_MBL-fold"/>
    <property type="match status" value="1"/>
</dbReference>
<keyword evidence="2" id="KW-0378">Hydrolase</keyword>
<proteinExistence type="predicted"/>
<organism evidence="2">
    <name type="scientific">hydrothermal vent metagenome</name>
    <dbReference type="NCBI Taxonomy" id="652676"/>
    <lineage>
        <taxon>unclassified sequences</taxon>
        <taxon>metagenomes</taxon>
        <taxon>ecological metagenomes</taxon>
    </lineage>
</organism>